<dbReference type="Proteomes" id="UP000029393">
    <property type="component" value="Unassembled WGS sequence"/>
</dbReference>
<dbReference type="STRING" id="1384056.N787_09985"/>
<name>A0A091B6T1_9GAMM</name>
<dbReference type="PATRIC" id="fig|1384056.3.peg.1222"/>
<gene>
    <name evidence="2" type="ORF">N787_09985</name>
</gene>
<feature type="transmembrane region" description="Helical" evidence="1">
    <location>
        <begin position="113"/>
        <end position="131"/>
    </location>
</feature>
<dbReference type="Pfam" id="PF09955">
    <property type="entry name" value="DUF2189"/>
    <property type="match status" value="1"/>
</dbReference>
<dbReference type="AlphaFoldDB" id="A0A091B6T1"/>
<reference evidence="2 3" key="1">
    <citation type="submission" date="2013-09" db="EMBL/GenBank/DDBJ databases">
        <title>Genome sequencing of Arenimonas metalli.</title>
        <authorList>
            <person name="Chen F."/>
            <person name="Wang G."/>
        </authorList>
    </citation>
    <scope>NUCLEOTIDE SEQUENCE [LARGE SCALE GENOMIC DNA]</scope>
    <source>
        <strain evidence="2 3">CF5-1</strain>
    </source>
</reference>
<proteinExistence type="predicted"/>
<dbReference type="eggNOG" id="COG5473">
    <property type="taxonomic scope" value="Bacteria"/>
</dbReference>
<evidence type="ECO:0000313" key="2">
    <source>
        <dbReference type="EMBL" id="KFN46549.1"/>
    </source>
</evidence>
<evidence type="ECO:0000313" key="3">
    <source>
        <dbReference type="Proteomes" id="UP000029393"/>
    </source>
</evidence>
<feature type="transmembrane region" description="Helical" evidence="1">
    <location>
        <begin position="151"/>
        <end position="178"/>
    </location>
</feature>
<dbReference type="EMBL" id="AVCK01000015">
    <property type="protein sequence ID" value="KFN46549.1"/>
    <property type="molecule type" value="Genomic_DNA"/>
</dbReference>
<protein>
    <recommendedName>
        <fullName evidence="4">DUF2189 domain-containing protein</fullName>
    </recommendedName>
</protein>
<organism evidence="2 3">
    <name type="scientific">Arenimonas metalli CF5-1</name>
    <dbReference type="NCBI Taxonomy" id="1384056"/>
    <lineage>
        <taxon>Bacteria</taxon>
        <taxon>Pseudomonadati</taxon>
        <taxon>Pseudomonadota</taxon>
        <taxon>Gammaproteobacteria</taxon>
        <taxon>Lysobacterales</taxon>
        <taxon>Lysobacteraceae</taxon>
        <taxon>Arenimonas</taxon>
    </lineage>
</organism>
<keyword evidence="1" id="KW-0812">Transmembrane</keyword>
<keyword evidence="3" id="KW-1185">Reference proteome</keyword>
<sequence length="256" mass="27276">MASMSSPQEDRPFVVPCADLAPGAPLRWLALGWRDLRRAPGLSLLFGAVILVVSVVVSALAWSLGRFALLATLLSGFVFVAPLVAVGLYCVSRALEAGRTPTLRDSFVLARRVAGQAGVFALVQLVILLLWSRAGMMVNAFVPIEDGSTRALLEFLLIGSLAGSVFAALTFAIAAFSLPMIADRDVDMVTAGISSVNAVLRNKGVCILWAAIIAALTAVGFLTAYLGLVVVMPWLAYSAWHAYRETLDASDWPRLD</sequence>
<evidence type="ECO:0000256" key="1">
    <source>
        <dbReference type="SAM" id="Phobius"/>
    </source>
</evidence>
<dbReference type="InterPro" id="IPR018692">
    <property type="entry name" value="DUF2189"/>
</dbReference>
<comment type="caution">
    <text evidence="2">The sequence shown here is derived from an EMBL/GenBank/DDBJ whole genome shotgun (WGS) entry which is preliminary data.</text>
</comment>
<feature type="transmembrane region" description="Helical" evidence="1">
    <location>
        <begin position="207"/>
        <end position="237"/>
    </location>
</feature>
<feature type="transmembrane region" description="Helical" evidence="1">
    <location>
        <begin position="42"/>
        <end position="62"/>
    </location>
</feature>
<accession>A0A091B6T1</accession>
<keyword evidence="1" id="KW-1133">Transmembrane helix</keyword>
<evidence type="ECO:0008006" key="4">
    <source>
        <dbReference type="Google" id="ProtNLM"/>
    </source>
</evidence>
<feature type="transmembrane region" description="Helical" evidence="1">
    <location>
        <begin position="68"/>
        <end position="92"/>
    </location>
</feature>
<keyword evidence="1" id="KW-0472">Membrane</keyword>